<dbReference type="Proteomes" id="UP000001072">
    <property type="component" value="Unassembled WGS sequence"/>
</dbReference>
<feature type="compositionally biased region" description="Polar residues" evidence="1">
    <location>
        <begin position="236"/>
        <end position="245"/>
    </location>
</feature>
<keyword evidence="3" id="KW-1185">Reference proteome</keyword>
<protein>
    <submittedName>
        <fullName evidence="2">Uncharacterized protein</fullName>
    </submittedName>
</protein>
<name>F4RCE6_MELLP</name>
<feature type="compositionally biased region" description="Pro residues" evidence="1">
    <location>
        <begin position="250"/>
        <end position="266"/>
    </location>
</feature>
<dbReference type="AlphaFoldDB" id="F4RCE6"/>
<dbReference type="HOGENOM" id="CLU_990718_0_0_1"/>
<evidence type="ECO:0000313" key="2">
    <source>
        <dbReference type="EMBL" id="EGG09717.1"/>
    </source>
</evidence>
<proteinExistence type="predicted"/>
<accession>F4RCE6</accession>
<evidence type="ECO:0000256" key="1">
    <source>
        <dbReference type="SAM" id="MobiDB-lite"/>
    </source>
</evidence>
<dbReference type="RefSeq" id="XP_007406771.1">
    <property type="nucleotide sequence ID" value="XM_007406709.1"/>
</dbReference>
<reference evidence="3" key="1">
    <citation type="journal article" date="2011" name="Proc. Natl. Acad. Sci. U.S.A.">
        <title>Obligate biotrophy features unraveled by the genomic analysis of rust fungi.</title>
        <authorList>
            <person name="Duplessis S."/>
            <person name="Cuomo C.A."/>
            <person name="Lin Y.-C."/>
            <person name="Aerts A."/>
            <person name="Tisserant E."/>
            <person name="Veneault-Fourrey C."/>
            <person name="Joly D.L."/>
            <person name="Hacquard S."/>
            <person name="Amselem J."/>
            <person name="Cantarel B.L."/>
            <person name="Chiu R."/>
            <person name="Coutinho P.M."/>
            <person name="Feau N."/>
            <person name="Field M."/>
            <person name="Frey P."/>
            <person name="Gelhaye E."/>
            <person name="Goldberg J."/>
            <person name="Grabherr M.G."/>
            <person name="Kodira C.D."/>
            <person name="Kohler A."/>
            <person name="Kuees U."/>
            <person name="Lindquist E.A."/>
            <person name="Lucas S.M."/>
            <person name="Mago R."/>
            <person name="Mauceli E."/>
            <person name="Morin E."/>
            <person name="Murat C."/>
            <person name="Pangilinan J.L."/>
            <person name="Park R."/>
            <person name="Pearson M."/>
            <person name="Quesneville H."/>
            <person name="Rouhier N."/>
            <person name="Sakthikumar S."/>
            <person name="Salamov A.A."/>
            <person name="Schmutz J."/>
            <person name="Selles B."/>
            <person name="Shapiro H."/>
            <person name="Tanguay P."/>
            <person name="Tuskan G.A."/>
            <person name="Henrissat B."/>
            <person name="Van de Peer Y."/>
            <person name="Rouze P."/>
            <person name="Ellis J.G."/>
            <person name="Dodds P.N."/>
            <person name="Schein J.E."/>
            <person name="Zhong S."/>
            <person name="Hamelin R.C."/>
            <person name="Grigoriev I.V."/>
            <person name="Szabo L.J."/>
            <person name="Martin F."/>
        </authorList>
    </citation>
    <scope>NUCLEOTIDE SEQUENCE [LARGE SCALE GENOMIC DNA]</scope>
    <source>
        <strain evidence="3">98AG31 / pathotype 3-4-7</strain>
    </source>
</reference>
<organism evidence="3">
    <name type="scientific">Melampsora larici-populina (strain 98AG31 / pathotype 3-4-7)</name>
    <name type="common">Poplar leaf rust fungus</name>
    <dbReference type="NCBI Taxonomy" id="747676"/>
    <lineage>
        <taxon>Eukaryota</taxon>
        <taxon>Fungi</taxon>
        <taxon>Dikarya</taxon>
        <taxon>Basidiomycota</taxon>
        <taxon>Pucciniomycotina</taxon>
        <taxon>Pucciniomycetes</taxon>
        <taxon>Pucciniales</taxon>
        <taxon>Melampsoraceae</taxon>
        <taxon>Melampsora</taxon>
    </lineage>
</organism>
<dbReference type="GeneID" id="18937159"/>
<feature type="region of interest" description="Disordered" evidence="1">
    <location>
        <begin position="204"/>
        <end position="281"/>
    </location>
</feature>
<feature type="compositionally biased region" description="Basic and acidic residues" evidence="1">
    <location>
        <begin position="81"/>
        <end position="93"/>
    </location>
</feature>
<dbReference type="EMBL" id="GL883096">
    <property type="protein sequence ID" value="EGG09717.1"/>
    <property type="molecule type" value="Genomic_DNA"/>
</dbReference>
<evidence type="ECO:0000313" key="3">
    <source>
        <dbReference type="Proteomes" id="UP000001072"/>
    </source>
</evidence>
<gene>
    <name evidence="2" type="ORF">MELLADRAFT_95172</name>
</gene>
<dbReference type="OrthoDB" id="2511833at2759"/>
<dbReference type="InParanoid" id="F4RCE6"/>
<dbReference type="KEGG" id="mlr:MELLADRAFT_95172"/>
<dbReference type="VEuPathDB" id="FungiDB:MELLADRAFT_95172"/>
<feature type="compositionally biased region" description="Polar residues" evidence="1">
    <location>
        <begin position="213"/>
        <end position="223"/>
    </location>
</feature>
<feature type="region of interest" description="Disordered" evidence="1">
    <location>
        <begin position="77"/>
        <end position="98"/>
    </location>
</feature>
<sequence length="281" mass="30329">MSCIFPTSDLSIEDKTNHTQLDFESITSEDVTTQEDQDSFPDELESVSHLIEERVVDAFSKIRKKFSSNILKMGEGVNDSAEGRRRSADDGRTTENPLKKHGFARSIAAPLHRLFGTTADAAQPLSKRKARSASFSSYRPSSGSLTALLRLGNASETDWDFLCQGEVPDVPPRNDDHVLSDCCSTPWIGELSFESSCTSPSSTSTFATSVTSLPSPTHLSFQQPPSPTSPVGLRSSKPTKLSVDNISAPMLPPPQRRAYTSPPPGPLGSSIPLPSCVEASD</sequence>